<keyword evidence="2" id="KW-1185">Reference proteome</keyword>
<accession>A0A2V1IVY5</accession>
<dbReference type="AlphaFoldDB" id="A0A2V1IVY5"/>
<reference evidence="2" key="1">
    <citation type="submission" date="2018-02" db="EMBL/GenBank/DDBJ databases">
        <authorList>
            <person name="Clavel T."/>
            <person name="Strowig T."/>
        </authorList>
    </citation>
    <scope>NUCLEOTIDE SEQUENCE [LARGE SCALE GENOMIC DNA]</scope>
    <source>
        <strain evidence="2">DSM 100764</strain>
    </source>
</reference>
<proteinExistence type="predicted"/>
<organism evidence="1 2">
    <name type="scientific">Paramuribaculum intestinale</name>
    <dbReference type="NCBI Taxonomy" id="2094151"/>
    <lineage>
        <taxon>Bacteria</taxon>
        <taxon>Pseudomonadati</taxon>
        <taxon>Bacteroidota</taxon>
        <taxon>Bacteroidia</taxon>
        <taxon>Bacteroidales</taxon>
        <taxon>Muribaculaceae</taxon>
        <taxon>Paramuribaculum</taxon>
    </lineage>
</organism>
<dbReference type="EMBL" id="PUBV01000025">
    <property type="protein sequence ID" value="PWB06399.1"/>
    <property type="molecule type" value="Genomic_DNA"/>
</dbReference>
<gene>
    <name evidence="1" type="ORF">C5O25_10305</name>
</gene>
<evidence type="ECO:0000313" key="2">
    <source>
        <dbReference type="Proteomes" id="UP000244925"/>
    </source>
</evidence>
<sequence length="942" mass="102410">MSKKQYNVRTAAVAATERRARRRGASVVTAGSGSSYNEVYGDIAGKLDRELFDSMFERVSEGVDAEGVERWYIRAKSHLVSVGDVTAYGNGGPGGGGSTGGGVTELRRLDDVILTNPKAGQILKYDGRHWVNRTIDTGLNETALAAYLQTNRYAKLSDIPSLADYATQSWVEDKGYATEAWVIAQHYLTEHQDISHLLTRAEFDSMFERVDTDGGGWYILAKSHLASVGDVTAYGTGGLGSTLGGIGDVQLGSLAAGDVLKWDGQHWVNGPAPAGGVDESVLANYVTLDTEQEIRGHKRFTHNDTAFSHRITINGSFENDIHHHPQVMWHVSNRRWTKAVMDTWGNIHLLEGSAGTFDGAHQGLVASKFAKPDGTASQVLMADGSVQTLWRAADVTTATTDSGMITPLGLNQWTTKTFVTALGTSGNYLTWTKNGAVNNITIPYATESRVLRSNGWLTAISGDKHGAGVRLYEAYNNGYPTAYGNVLAVQGSAMAGAGELLMGWSGTDAGHANLYYRNCRDSAITWSPWTTILDSANYSSILDDRYVNITGDTMTGPLRIAHSATNCVLYTQYNTAGAYSNVIWANVNESRVIFGSPNWPTVELETANSATAAYRRTNGVQYKIWDSGNHGHTSGLNADLLDGHHRWDFFRHGAGYISSDYFNGTAFQNLAPGAYIYGYGAASGLLVSFGNIGASASSLELYTTYPDETDIRYRKKIDSNRFAGGWNTLITNRNIWAYNAGSATKLQTARSLWGNSFNGEAGCGGGLTFDPLTGANARNLLYQKMADNDFFRIRCGGSASNAGWVEIATADDGTEPIYVRQYTGEFATITRTLTLLDGSGNTYLPGHLVASGDVTAYSDARLKSDVQTLRNRGFITPRTYIKDGKRCIGFLAQEVQQRYPELVTDTGGADHWLALNYGNLVAVLEAQIIDHEERIKRLEDRT</sequence>
<evidence type="ECO:0000313" key="1">
    <source>
        <dbReference type="EMBL" id="PWB06399.1"/>
    </source>
</evidence>
<protein>
    <submittedName>
        <fullName evidence="1">Tail fiber domain-containing protein</fullName>
    </submittedName>
</protein>
<dbReference type="Proteomes" id="UP000244925">
    <property type="component" value="Unassembled WGS sequence"/>
</dbReference>
<dbReference type="RefSeq" id="WP_107036660.1">
    <property type="nucleotide sequence ID" value="NZ_PUBV01000025.1"/>
</dbReference>
<name>A0A2V1IVY5_9BACT</name>
<comment type="caution">
    <text evidence="1">The sequence shown here is derived from an EMBL/GenBank/DDBJ whole genome shotgun (WGS) entry which is preliminary data.</text>
</comment>